<accession>A0A9N9GXT3</accession>
<keyword evidence="4" id="KW-1185">Reference proteome</keyword>
<gene>
    <name evidence="3" type="ORF">DERYTH_LOCUS9717</name>
</gene>
<dbReference type="Proteomes" id="UP000789405">
    <property type="component" value="Unassembled WGS sequence"/>
</dbReference>
<organism evidence="3 4">
    <name type="scientific">Dentiscutata erythropus</name>
    <dbReference type="NCBI Taxonomy" id="1348616"/>
    <lineage>
        <taxon>Eukaryota</taxon>
        <taxon>Fungi</taxon>
        <taxon>Fungi incertae sedis</taxon>
        <taxon>Mucoromycota</taxon>
        <taxon>Glomeromycotina</taxon>
        <taxon>Glomeromycetes</taxon>
        <taxon>Diversisporales</taxon>
        <taxon>Gigasporaceae</taxon>
        <taxon>Dentiscutata</taxon>
    </lineage>
</organism>
<protein>
    <submittedName>
        <fullName evidence="3">19963_t:CDS:1</fullName>
    </submittedName>
</protein>
<keyword evidence="2" id="KW-0472">Membrane</keyword>
<feature type="transmembrane region" description="Helical" evidence="2">
    <location>
        <begin position="121"/>
        <end position="144"/>
    </location>
</feature>
<evidence type="ECO:0000313" key="3">
    <source>
        <dbReference type="EMBL" id="CAG8642154.1"/>
    </source>
</evidence>
<evidence type="ECO:0000313" key="4">
    <source>
        <dbReference type="Proteomes" id="UP000789405"/>
    </source>
</evidence>
<reference evidence="3" key="1">
    <citation type="submission" date="2021-06" db="EMBL/GenBank/DDBJ databases">
        <authorList>
            <person name="Kallberg Y."/>
            <person name="Tangrot J."/>
            <person name="Rosling A."/>
        </authorList>
    </citation>
    <scope>NUCLEOTIDE SEQUENCE</scope>
    <source>
        <strain evidence="3">MA453B</strain>
    </source>
</reference>
<evidence type="ECO:0000256" key="2">
    <source>
        <dbReference type="SAM" id="Phobius"/>
    </source>
</evidence>
<keyword evidence="2" id="KW-0812">Transmembrane</keyword>
<feature type="compositionally biased region" description="Polar residues" evidence="1">
    <location>
        <begin position="90"/>
        <end position="99"/>
    </location>
</feature>
<dbReference type="OrthoDB" id="2447840at2759"/>
<comment type="caution">
    <text evidence="3">The sequence shown here is derived from an EMBL/GenBank/DDBJ whole genome shotgun (WGS) entry which is preliminary data.</text>
</comment>
<proteinExistence type="predicted"/>
<dbReference type="AlphaFoldDB" id="A0A9N9GXT3"/>
<keyword evidence="2" id="KW-1133">Transmembrane helix</keyword>
<feature type="region of interest" description="Disordered" evidence="1">
    <location>
        <begin position="90"/>
        <end position="114"/>
    </location>
</feature>
<evidence type="ECO:0000256" key="1">
    <source>
        <dbReference type="SAM" id="MobiDB-lite"/>
    </source>
</evidence>
<dbReference type="EMBL" id="CAJVPY010005398">
    <property type="protein sequence ID" value="CAG8642154.1"/>
    <property type="molecule type" value="Genomic_DNA"/>
</dbReference>
<name>A0A9N9GXT3_9GLOM</name>
<sequence>MEDNHDRKIQSVPNKFIVNNKKNITLSAFASPQDVASQIIPSITQGIVPITSNIVLATPSSNQITQPTTDTSPNNVITITSISTVLPSIGATPNPNFPGTNGGSGNSINDSSNDSGGPSGLVVGILVVGGLVLLGAATSGCYCYRRYRLSIRYDDEYDGGEVVLRGNQDPFQSTLDQYHRTRF</sequence>